<evidence type="ECO:0000256" key="2">
    <source>
        <dbReference type="ARBA" id="ARBA00009142"/>
    </source>
</evidence>
<gene>
    <name evidence="8" type="primary">MJ0441_0</name>
    <name evidence="8" type="ORF">g.83569</name>
</gene>
<dbReference type="PANTHER" id="PTHR14255">
    <property type="entry name" value="CEREBLON"/>
    <property type="match status" value="1"/>
</dbReference>
<feature type="transmembrane region" description="Helical" evidence="6">
    <location>
        <begin position="432"/>
        <end position="456"/>
    </location>
</feature>
<keyword evidence="4 6" id="KW-1133">Transmembrane helix</keyword>
<accession>A0A1D1XCY8</accession>
<evidence type="ECO:0000256" key="1">
    <source>
        <dbReference type="ARBA" id="ARBA00004141"/>
    </source>
</evidence>
<dbReference type="EMBL" id="GDJX01027656">
    <property type="protein sequence ID" value="JAT40280.1"/>
    <property type="molecule type" value="Transcribed_RNA"/>
</dbReference>
<evidence type="ECO:0000256" key="6">
    <source>
        <dbReference type="SAM" id="Phobius"/>
    </source>
</evidence>
<evidence type="ECO:0000256" key="4">
    <source>
        <dbReference type="ARBA" id="ARBA00022989"/>
    </source>
</evidence>
<feature type="transmembrane region" description="Helical" evidence="6">
    <location>
        <begin position="250"/>
        <end position="266"/>
    </location>
</feature>
<keyword evidence="5 6" id="KW-0472">Membrane</keyword>
<dbReference type="AlphaFoldDB" id="A0A1D1XCY8"/>
<feature type="transmembrane region" description="Helical" evidence="6">
    <location>
        <begin position="154"/>
        <end position="183"/>
    </location>
</feature>
<dbReference type="GO" id="GO:0031464">
    <property type="term" value="C:Cul4A-RING E3 ubiquitin ligase complex"/>
    <property type="evidence" value="ECO:0007669"/>
    <property type="project" value="TreeGrafter"/>
</dbReference>
<dbReference type="InterPro" id="IPR002781">
    <property type="entry name" value="TM_pro_TauE-like"/>
</dbReference>
<dbReference type="GO" id="GO:0016020">
    <property type="term" value="C:membrane"/>
    <property type="evidence" value="ECO:0007669"/>
    <property type="project" value="UniProtKB-SubCell"/>
</dbReference>
<feature type="signal peptide" evidence="7">
    <location>
        <begin position="1"/>
        <end position="27"/>
    </location>
</feature>
<feature type="transmembrane region" description="Helical" evidence="6">
    <location>
        <begin position="113"/>
        <end position="134"/>
    </location>
</feature>
<feature type="transmembrane region" description="Helical" evidence="6">
    <location>
        <begin position="372"/>
        <end position="393"/>
    </location>
</feature>
<organism evidence="8">
    <name type="scientific">Anthurium amnicola</name>
    <dbReference type="NCBI Taxonomy" id="1678845"/>
    <lineage>
        <taxon>Eukaryota</taxon>
        <taxon>Viridiplantae</taxon>
        <taxon>Streptophyta</taxon>
        <taxon>Embryophyta</taxon>
        <taxon>Tracheophyta</taxon>
        <taxon>Spermatophyta</taxon>
        <taxon>Magnoliopsida</taxon>
        <taxon>Liliopsida</taxon>
        <taxon>Araceae</taxon>
        <taxon>Pothoideae</taxon>
        <taxon>Potheae</taxon>
        <taxon>Anthurium</taxon>
    </lineage>
</organism>
<reference evidence="8" key="1">
    <citation type="submission" date="2015-07" db="EMBL/GenBank/DDBJ databases">
        <title>Transcriptome Assembly of Anthurium amnicola.</title>
        <authorList>
            <person name="Suzuki J."/>
        </authorList>
    </citation>
    <scope>NUCLEOTIDE SEQUENCE</scope>
</reference>
<comment type="similarity">
    <text evidence="2">Belongs to the 4-toluene sulfonate uptake permease (TSUP) (TC 2.A.102) family.</text>
</comment>
<dbReference type="GO" id="GO:0016567">
    <property type="term" value="P:protein ubiquitination"/>
    <property type="evidence" value="ECO:0007669"/>
    <property type="project" value="TreeGrafter"/>
</dbReference>
<evidence type="ECO:0000256" key="7">
    <source>
        <dbReference type="SAM" id="SignalP"/>
    </source>
</evidence>
<feature type="chain" id="PRO_5008899379" evidence="7">
    <location>
        <begin position="28"/>
        <end position="474"/>
    </location>
</feature>
<evidence type="ECO:0000256" key="3">
    <source>
        <dbReference type="ARBA" id="ARBA00022692"/>
    </source>
</evidence>
<feature type="transmembrane region" description="Helical" evidence="6">
    <location>
        <begin position="286"/>
        <end position="305"/>
    </location>
</feature>
<dbReference type="PANTHER" id="PTHR14255:SF3">
    <property type="entry name" value="SULFITE EXPORTER TAUE_SAFE FAMILY PROTEIN 5-RELATED"/>
    <property type="match status" value="1"/>
</dbReference>
<evidence type="ECO:0000256" key="5">
    <source>
        <dbReference type="ARBA" id="ARBA00023136"/>
    </source>
</evidence>
<feature type="transmembrane region" description="Helical" evidence="6">
    <location>
        <begin position="69"/>
        <end position="101"/>
    </location>
</feature>
<protein>
    <submittedName>
        <fullName evidence="8">UPF0721 transmembrane protein MJ0441</fullName>
    </submittedName>
</protein>
<feature type="transmembrane region" description="Helical" evidence="6">
    <location>
        <begin position="405"/>
        <end position="426"/>
    </location>
</feature>
<feature type="transmembrane region" description="Helical" evidence="6">
    <location>
        <begin position="338"/>
        <end position="360"/>
    </location>
</feature>
<keyword evidence="3 6" id="KW-0812">Transmembrane</keyword>
<name>A0A1D1XCY8_9ARAE</name>
<evidence type="ECO:0000313" key="8">
    <source>
        <dbReference type="EMBL" id="JAT40280.1"/>
    </source>
</evidence>
<sequence length="474" mass="50769">MRSSSASMKWVLLLPIAMATLSFLTSAQEVQPFPHQPHSLDHLLNKLLQWRQQLRSSQEKELKVDLHTITAAALCFASASISSAGGVGGGALFLPILNLVAGLSLKTATTLSAFMVTGGAVSNVLYNVLFKGGAGLGGQPLVDYDIALLSEPCMLLGVTAGVVCNVVFPEWLVTLLFAALLAWSTFKTCRAGAQFWKEESETAGRGDQCQLGFAQKRNGAADVGEGEMGMEKPLLGGRGGAARGLPLKKVIVLVIIWLCFFLVQFLRGDKDGKGLIQIRRCGVGYWLITSSQVPLALLFTAYVFYGEGIQQGQHISQEDDLEVPVPQRRTKDLPNIKFPVAALLSGMLGGLFGIGGGLLINPFLLQVGLPPQVTAATSCFMVLFASSMSAFQYLMLGMKGTRQALILAVGCSVASLAGIIIIQRAVEKYGRASLIIFTVSMVMVLSTVSITCFGVIDVLRDYMYGRDMGFKLPC</sequence>
<keyword evidence="7" id="KW-0732">Signal</keyword>
<dbReference type="Pfam" id="PF01925">
    <property type="entry name" value="TauE"/>
    <property type="match status" value="2"/>
</dbReference>
<comment type="subcellular location">
    <subcellularLocation>
        <location evidence="1">Membrane</location>
        <topology evidence="1">Multi-pass membrane protein</topology>
    </subcellularLocation>
</comment>
<proteinExistence type="inferred from homology"/>